<evidence type="ECO:0000313" key="2">
    <source>
        <dbReference type="Proteomes" id="UP001595904"/>
    </source>
</evidence>
<protein>
    <submittedName>
        <fullName evidence="1">Uncharacterized protein</fullName>
    </submittedName>
</protein>
<reference evidence="2" key="1">
    <citation type="journal article" date="2019" name="Int. J. Syst. Evol. Microbiol.">
        <title>The Global Catalogue of Microorganisms (GCM) 10K type strain sequencing project: providing services to taxonomists for standard genome sequencing and annotation.</title>
        <authorList>
            <consortium name="The Broad Institute Genomics Platform"/>
            <consortium name="The Broad Institute Genome Sequencing Center for Infectious Disease"/>
            <person name="Wu L."/>
            <person name="Ma J."/>
        </authorList>
    </citation>
    <scope>NUCLEOTIDE SEQUENCE [LARGE SCALE GENOMIC DNA]</scope>
    <source>
        <strain evidence="2">CGMCC 1.10759</strain>
    </source>
</reference>
<dbReference type="RefSeq" id="WP_380599670.1">
    <property type="nucleotide sequence ID" value="NZ_JBHSDU010000003.1"/>
</dbReference>
<gene>
    <name evidence="1" type="ORF">ACFPN2_19940</name>
</gene>
<proteinExistence type="predicted"/>
<dbReference type="Proteomes" id="UP001595904">
    <property type="component" value="Unassembled WGS sequence"/>
</dbReference>
<name>A0ABV8SV16_9GAMM</name>
<evidence type="ECO:0000313" key="1">
    <source>
        <dbReference type="EMBL" id="MFC4311381.1"/>
    </source>
</evidence>
<keyword evidence="2" id="KW-1185">Reference proteome</keyword>
<dbReference type="EMBL" id="JBHSDU010000003">
    <property type="protein sequence ID" value="MFC4311381.1"/>
    <property type="molecule type" value="Genomic_DNA"/>
</dbReference>
<organism evidence="1 2">
    <name type="scientific">Steroidobacter flavus</name>
    <dbReference type="NCBI Taxonomy" id="1842136"/>
    <lineage>
        <taxon>Bacteria</taxon>
        <taxon>Pseudomonadati</taxon>
        <taxon>Pseudomonadota</taxon>
        <taxon>Gammaproteobacteria</taxon>
        <taxon>Steroidobacterales</taxon>
        <taxon>Steroidobacteraceae</taxon>
        <taxon>Steroidobacter</taxon>
    </lineage>
</organism>
<sequence>MNAPDAQQSKYANNNPTIVPSAIERPKALKIAPLIFVERRRWRPRQRTVAMMLVVAMVWSLGRERVSGARRRVAEK</sequence>
<comment type="caution">
    <text evidence="1">The sequence shown here is derived from an EMBL/GenBank/DDBJ whole genome shotgun (WGS) entry which is preliminary data.</text>
</comment>
<accession>A0ABV8SV16</accession>